<reference evidence="8" key="2">
    <citation type="submission" date="2025-08" db="UniProtKB">
        <authorList>
            <consortium name="RefSeq"/>
        </authorList>
    </citation>
    <scope>IDENTIFICATION</scope>
    <source>
        <strain evidence="8">S238N-H82</strain>
        <tissue evidence="8">Testes</tissue>
    </source>
</reference>
<gene>
    <name evidence="8" type="primary">LOC118412992</name>
</gene>
<dbReference type="Pfam" id="PF00008">
    <property type="entry name" value="EGF"/>
    <property type="match status" value="1"/>
</dbReference>
<proteinExistence type="predicted"/>
<feature type="disulfide bond" evidence="4">
    <location>
        <begin position="8"/>
        <end position="18"/>
    </location>
</feature>
<dbReference type="InterPro" id="IPR001881">
    <property type="entry name" value="EGF-like_Ca-bd_dom"/>
</dbReference>
<dbReference type="PROSITE" id="PS50026">
    <property type="entry name" value="EGF_3"/>
    <property type="match status" value="2"/>
</dbReference>
<evidence type="ECO:0000313" key="7">
    <source>
        <dbReference type="Proteomes" id="UP000001554"/>
    </source>
</evidence>
<dbReference type="PRINTS" id="PR00010">
    <property type="entry name" value="EGFBLOOD"/>
</dbReference>
<dbReference type="SUPFAM" id="SSF57196">
    <property type="entry name" value="EGF/Laminin"/>
    <property type="match status" value="1"/>
</dbReference>
<keyword evidence="2" id="KW-0677">Repeat</keyword>
<dbReference type="SUPFAM" id="SSF56436">
    <property type="entry name" value="C-type lectin-like"/>
    <property type="match status" value="1"/>
</dbReference>
<dbReference type="RefSeq" id="XP_035671981.1">
    <property type="nucleotide sequence ID" value="XM_035816088.1"/>
</dbReference>
<feature type="region of interest" description="Disordered" evidence="5">
    <location>
        <begin position="147"/>
        <end position="168"/>
    </location>
</feature>
<dbReference type="CDD" id="cd00054">
    <property type="entry name" value="EGF_CA"/>
    <property type="match status" value="2"/>
</dbReference>
<dbReference type="PROSITE" id="PS00022">
    <property type="entry name" value="EGF_1"/>
    <property type="match status" value="2"/>
</dbReference>
<feature type="compositionally biased region" description="Basic and acidic residues" evidence="5">
    <location>
        <begin position="157"/>
        <end position="168"/>
    </location>
</feature>
<keyword evidence="7" id="KW-1185">Reference proteome</keyword>
<feature type="domain" description="EGF-like" evidence="6">
    <location>
        <begin position="41"/>
        <end position="77"/>
    </location>
</feature>
<dbReference type="PANTHER" id="PTHR12916">
    <property type="entry name" value="CYTOCHROME C OXIDASE POLYPEPTIDE VIC-2"/>
    <property type="match status" value="1"/>
</dbReference>
<dbReference type="SMART" id="SM00179">
    <property type="entry name" value="EGF_CA"/>
    <property type="match status" value="2"/>
</dbReference>
<keyword evidence="3 4" id="KW-1015">Disulfide bond</keyword>
<evidence type="ECO:0000259" key="6">
    <source>
        <dbReference type="PROSITE" id="PS50026"/>
    </source>
</evidence>
<evidence type="ECO:0000256" key="4">
    <source>
        <dbReference type="PROSITE-ProRule" id="PRU00076"/>
    </source>
</evidence>
<comment type="caution">
    <text evidence="4">Lacks conserved residue(s) required for the propagation of feature annotation.</text>
</comment>
<dbReference type="Pfam" id="PF12661">
    <property type="entry name" value="hEGF"/>
    <property type="match status" value="1"/>
</dbReference>
<dbReference type="OrthoDB" id="283575at2759"/>
<sequence>MCQNIDDCASSPCAHGTCTDGVGSYTCSCENGWEGTDCDQNMDDCASNPCWFGGTCVDGVRDFSCVCPKGFEGEKCEIALFSGQCYQFSSDALSHPEAQQACSTNSGHLADVKDVHQHIFLTDGMTTTTGASNWLGMKLEPVYSLKNSDGSAAQDSAKYRPDPLEISA</sequence>
<accession>A0A9J7KXA1</accession>
<feature type="domain" description="EGF-like" evidence="6">
    <location>
        <begin position="4"/>
        <end position="39"/>
    </location>
</feature>
<dbReference type="InterPro" id="IPR013032">
    <property type="entry name" value="EGF-like_CS"/>
</dbReference>
<dbReference type="GeneID" id="118412992"/>
<dbReference type="PANTHER" id="PTHR12916:SF9">
    <property type="entry name" value="NEUROGENIC LOCUS NOTCH HOMOLOG PROTEIN 1-RELATED"/>
    <property type="match status" value="1"/>
</dbReference>
<dbReference type="InterPro" id="IPR016186">
    <property type="entry name" value="C-type_lectin-like/link_sf"/>
</dbReference>
<dbReference type="Gene3D" id="2.10.25.10">
    <property type="entry name" value="Laminin"/>
    <property type="match status" value="2"/>
</dbReference>
<feature type="disulfide bond" evidence="4">
    <location>
        <begin position="29"/>
        <end position="38"/>
    </location>
</feature>
<dbReference type="GO" id="GO:0005509">
    <property type="term" value="F:calcium ion binding"/>
    <property type="evidence" value="ECO:0007669"/>
    <property type="project" value="InterPro"/>
</dbReference>
<organism evidence="7 8">
    <name type="scientific">Branchiostoma floridae</name>
    <name type="common">Florida lancelet</name>
    <name type="synonym">Amphioxus</name>
    <dbReference type="NCBI Taxonomy" id="7739"/>
    <lineage>
        <taxon>Eukaryota</taxon>
        <taxon>Metazoa</taxon>
        <taxon>Chordata</taxon>
        <taxon>Cephalochordata</taxon>
        <taxon>Leptocardii</taxon>
        <taxon>Amphioxiformes</taxon>
        <taxon>Branchiostomatidae</taxon>
        <taxon>Branchiostoma</taxon>
    </lineage>
</organism>
<evidence type="ECO:0000256" key="3">
    <source>
        <dbReference type="ARBA" id="ARBA00023157"/>
    </source>
</evidence>
<dbReference type="PROSITE" id="PS01186">
    <property type="entry name" value="EGF_2"/>
    <property type="match status" value="2"/>
</dbReference>
<dbReference type="InterPro" id="IPR018097">
    <property type="entry name" value="EGF_Ca-bd_CS"/>
</dbReference>
<dbReference type="PROSITE" id="PS00010">
    <property type="entry name" value="ASX_HYDROXYL"/>
    <property type="match status" value="2"/>
</dbReference>
<protein>
    <submittedName>
        <fullName evidence="8">Delta-like protein 1</fullName>
    </submittedName>
</protein>
<dbReference type="Gene3D" id="3.10.100.10">
    <property type="entry name" value="Mannose-Binding Protein A, subunit A"/>
    <property type="match status" value="1"/>
</dbReference>
<feature type="disulfide bond" evidence="4">
    <location>
        <begin position="67"/>
        <end position="76"/>
    </location>
</feature>
<dbReference type="FunFam" id="2.10.25.10:FF:000334">
    <property type="entry name" value="protein delta homolog 2 isoform X1"/>
    <property type="match status" value="1"/>
</dbReference>
<name>A0A9J7KXA1_BRAFL</name>
<dbReference type="InterPro" id="IPR000742">
    <property type="entry name" value="EGF"/>
</dbReference>
<dbReference type="AlphaFoldDB" id="A0A9J7KXA1"/>
<dbReference type="CDD" id="cd00037">
    <property type="entry name" value="CLECT"/>
    <property type="match status" value="1"/>
</dbReference>
<dbReference type="InterPro" id="IPR000152">
    <property type="entry name" value="EGF-type_Asp/Asn_hydroxyl_site"/>
</dbReference>
<reference evidence="7" key="1">
    <citation type="journal article" date="2020" name="Nat. Ecol. Evol.">
        <title>Deeply conserved synteny resolves early events in vertebrate evolution.</title>
        <authorList>
            <person name="Simakov O."/>
            <person name="Marletaz F."/>
            <person name="Yue J.X."/>
            <person name="O'Connell B."/>
            <person name="Jenkins J."/>
            <person name="Brandt A."/>
            <person name="Calef R."/>
            <person name="Tung C.H."/>
            <person name="Huang T.K."/>
            <person name="Schmutz J."/>
            <person name="Satoh N."/>
            <person name="Yu J.K."/>
            <person name="Putnam N.H."/>
            <person name="Green R.E."/>
            <person name="Rokhsar D.S."/>
        </authorList>
    </citation>
    <scope>NUCLEOTIDE SEQUENCE [LARGE SCALE GENOMIC DNA]</scope>
    <source>
        <strain evidence="7">S238N-H82</strain>
    </source>
</reference>
<dbReference type="PROSITE" id="PS01187">
    <property type="entry name" value="EGF_CA"/>
    <property type="match status" value="1"/>
</dbReference>
<evidence type="ECO:0000313" key="8">
    <source>
        <dbReference type="RefSeq" id="XP_035671981.1"/>
    </source>
</evidence>
<keyword evidence="1 4" id="KW-0245">EGF-like domain</keyword>
<evidence type="ECO:0000256" key="5">
    <source>
        <dbReference type="SAM" id="MobiDB-lite"/>
    </source>
</evidence>
<dbReference type="FunFam" id="2.10.25.10:FF:000857">
    <property type="entry name" value="Uncharacterized protein"/>
    <property type="match status" value="1"/>
</dbReference>
<dbReference type="OMA" id="QHIFLTD"/>
<dbReference type="Proteomes" id="UP000001554">
    <property type="component" value="Chromosome 4"/>
</dbReference>
<dbReference type="KEGG" id="bfo:118412992"/>
<dbReference type="SMART" id="SM00181">
    <property type="entry name" value="EGF"/>
    <property type="match status" value="2"/>
</dbReference>
<evidence type="ECO:0000256" key="1">
    <source>
        <dbReference type="ARBA" id="ARBA00022536"/>
    </source>
</evidence>
<dbReference type="InterPro" id="IPR016187">
    <property type="entry name" value="CTDL_fold"/>
</dbReference>
<evidence type="ECO:0000256" key="2">
    <source>
        <dbReference type="ARBA" id="ARBA00022737"/>
    </source>
</evidence>